<dbReference type="PANTHER" id="PTHR43649:SF12">
    <property type="entry name" value="DIACETYLCHITOBIOSE BINDING PROTEIN DASA"/>
    <property type="match status" value="1"/>
</dbReference>
<dbReference type="Pfam" id="PF01547">
    <property type="entry name" value="SBP_bac_1"/>
    <property type="match status" value="1"/>
</dbReference>
<dbReference type="PANTHER" id="PTHR43649">
    <property type="entry name" value="ARABINOSE-BINDING PROTEIN-RELATED"/>
    <property type="match status" value="1"/>
</dbReference>
<dbReference type="RefSeq" id="WP_307200043.1">
    <property type="nucleotide sequence ID" value="NZ_JAUSSU010000001.1"/>
</dbReference>
<organism evidence="3 4">
    <name type="scientific">Paenibacillus harenae</name>
    <dbReference type="NCBI Taxonomy" id="306543"/>
    <lineage>
        <taxon>Bacteria</taxon>
        <taxon>Bacillati</taxon>
        <taxon>Bacillota</taxon>
        <taxon>Bacilli</taxon>
        <taxon>Bacillales</taxon>
        <taxon>Paenibacillaceae</taxon>
        <taxon>Paenibacillus</taxon>
    </lineage>
</organism>
<reference evidence="3 4" key="1">
    <citation type="submission" date="2023-07" db="EMBL/GenBank/DDBJ databases">
        <title>Sorghum-associated microbial communities from plants grown in Nebraska, USA.</title>
        <authorList>
            <person name="Schachtman D."/>
        </authorList>
    </citation>
    <scope>NUCLEOTIDE SEQUENCE [LARGE SCALE GENOMIC DNA]</scope>
    <source>
        <strain evidence="3 4">CC482</strain>
    </source>
</reference>
<accession>A0ABT9TTQ0</accession>
<evidence type="ECO:0000313" key="4">
    <source>
        <dbReference type="Proteomes" id="UP001229346"/>
    </source>
</evidence>
<feature type="chain" id="PRO_5045919628" evidence="2">
    <location>
        <begin position="24"/>
        <end position="597"/>
    </location>
</feature>
<evidence type="ECO:0000256" key="2">
    <source>
        <dbReference type="SAM" id="SignalP"/>
    </source>
</evidence>
<feature type="signal peptide" evidence="2">
    <location>
        <begin position="1"/>
        <end position="23"/>
    </location>
</feature>
<dbReference type="Proteomes" id="UP001229346">
    <property type="component" value="Unassembled WGS sequence"/>
</dbReference>
<comment type="caution">
    <text evidence="3">The sequence shown here is derived from an EMBL/GenBank/DDBJ whole genome shotgun (WGS) entry which is preliminary data.</text>
</comment>
<keyword evidence="4" id="KW-1185">Reference proteome</keyword>
<proteinExistence type="predicted"/>
<gene>
    <name evidence="3" type="ORF">J2T15_000136</name>
</gene>
<dbReference type="InterPro" id="IPR050490">
    <property type="entry name" value="Bact_solute-bd_prot1"/>
</dbReference>
<name>A0ABT9TTQ0_PAEHA</name>
<dbReference type="EMBL" id="JAUSSU010000001">
    <property type="protein sequence ID" value="MDQ0110720.1"/>
    <property type="molecule type" value="Genomic_DNA"/>
</dbReference>
<dbReference type="InterPro" id="IPR006059">
    <property type="entry name" value="SBP"/>
</dbReference>
<dbReference type="PROSITE" id="PS51257">
    <property type="entry name" value="PROKAR_LIPOPROTEIN"/>
    <property type="match status" value="1"/>
</dbReference>
<protein>
    <submittedName>
        <fullName evidence="3">Aldouronate transport system substrate-binding protein</fullName>
    </submittedName>
</protein>
<sequence>MKPIRKTLAVFLAIILIVSTAAACSSNNGNNGNTATDKPAGTNNAGETTPPKEEREEITIDVFSMLSNFAGEQSGWYAKLIKDKFNIKLNIIASNLEGGGDTKFATMMASGDLGDLVVFGDDGQKYLDAIKAGMLVDWTKDKLLETYGKNILQYAPKAIEKNKANFGGGSSVYGIGFDVGDDKDGPSEGLDLTYHPNLRWDLYDQLGRPQIKTMEDYLPVLKQMQELQPKSDSGRPTYAFSLWADWDGNMMMNAKAWAGLHGFDEGDGFNPGGFSLVSADSDEYQGVLDEDGYYLRALKLYYDANQMGLLDPDSVTQKFEDVVNKMKDGQLLFTWFPWLDDTYNTQEHLNEGKGFALVPFDEERTFSYGYDPYGGNRVWAIGSKAKHPERILEFLDWLYSPEGMMASNNGPEGLTWEMKDGKAVLTDFGVEALPANDTVVPDEFGGGSFKDGKSQINNTSFKNTNINPNTGEPYDYNLWTSVLEKSPTKLDQNWRAANGGALTAKDYLIKNNKIAVLKPIFTGTAPAVRSDELEQKRGQVADVIKQYSWKMVFAKNDAEFTKLRTEMIDKAKGLGYEEVLAWGVEQNKKVFEYRKQE</sequence>
<feature type="region of interest" description="Disordered" evidence="1">
    <location>
        <begin position="28"/>
        <end position="54"/>
    </location>
</feature>
<keyword evidence="2" id="KW-0732">Signal</keyword>
<evidence type="ECO:0000256" key="1">
    <source>
        <dbReference type="SAM" id="MobiDB-lite"/>
    </source>
</evidence>
<evidence type="ECO:0000313" key="3">
    <source>
        <dbReference type="EMBL" id="MDQ0110720.1"/>
    </source>
</evidence>
<dbReference type="Gene3D" id="3.40.190.10">
    <property type="entry name" value="Periplasmic binding protein-like II"/>
    <property type="match status" value="2"/>
</dbReference>
<dbReference type="SUPFAM" id="SSF53850">
    <property type="entry name" value="Periplasmic binding protein-like II"/>
    <property type="match status" value="1"/>
</dbReference>